<reference evidence="1 2" key="1">
    <citation type="submission" date="2019-04" db="EMBL/GenBank/DDBJ databases">
        <title>Bacillus sediminilitoris sp. nov., isolated from a tidal flat sediment on the East China Sea.</title>
        <authorList>
            <person name="Wei Y."/>
            <person name="Mao H."/>
            <person name="Fang J."/>
        </authorList>
    </citation>
    <scope>NUCLEOTIDE SEQUENCE [LARGE SCALE GENOMIC DNA]</scope>
    <source>
        <strain evidence="1 2">DSL-17</strain>
    </source>
</reference>
<proteinExistence type="predicted"/>
<comment type="caution">
    <text evidence="1">The sequence shown here is derived from an EMBL/GenBank/DDBJ whole genome shotgun (WGS) entry which is preliminary data.</text>
</comment>
<dbReference type="OrthoDB" id="9895302at2"/>
<gene>
    <name evidence="1" type="ORF">E6W99_25295</name>
</gene>
<name>A0A4S4BPE6_9BACI</name>
<dbReference type="Proteomes" id="UP000310334">
    <property type="component" value="Unassembled WGS sequence"/>
</dbReference>
<organism evidence="1 2">
    <name type="scientific">Metabacillus sediminilitoris</name>
    <dbReference type="NCBI Taxonomy" id="2567941"/>
    <lineage>
        <taxon>Bacteria</taxon>
        <taxon>Bacillati</taxon>
        <taxon>Bacillota</taxon>
        <taxon>Bacilli</taxon>
        <taxon>Bacillales</taxon>
        <taxon>Bacillaceae</taxon>
        <taxon>Metabacillus</taxon>
    </lineage>
</organism>
<keyword evidence="2" id="KW-1185">Reference proteome</keyword>
<dbReference type="RefSeq" id="WP_136359049.1">
    <property type="nucleotide sequence ID" value="NZ_CP046266.1"/>
</dbReference>
<protein>
    <submittedName>
        <fullName evidence="1">Uncharacterized protein</fullName>
    </submittedName>
</protein>
<dbReference type="EMBL" id="SSNT01000037">
    <property type="protein sequence ID" value="THF74438.1"/>
    <property type="molecule type" value="Genomic_DNA"/>
</dbReference>
<evidence type="ECO:0000313" key="1">
    <source>
        <dbReference type="EMBL" id="THF74438.1"/>
    </source>
</evidence>
<sequence length="65" mass="7528">MSINQYTQGTLEYKQKEKVIEAQTKGFTDVETIKEVKDLIRFAYTREGIPLRYTQIGATIRVFPA</sequence>
<accession>A0A4S4BPE6</accession>
<dbReference type="AlphaFoldDB" id="A0A4S4BPE6"/>
<evidence type="ECO:0000313" key="2">
    <source>
        <dbReference type="Proteomes" id="UP000310334"/>
    </source>
</evidence>